<keyword evidence="2" id="KW-1185">Reference proteome</keyword>
<name>A0A402B363_9CHLR</name>
<evidence type="ECO:0000313" key="2">
    <source>
        <dbReference type="Proteomes" id="UP000287171"/>
    </source>
</evidence>
<evidence type="ECO:0000313" key="1">
    <source>
        <dbReference type="EMBL" id="GCE25791.1"/>
    </source>
</evidence>
<comment type="caution">
    <text evidence="1">The sequence shown here is derived from an EMBL/GenBank/DDBJ whole genome shotgun (WGS) entry which is preliminary data.</text>
</comment>
<proteinExistence type="predicted"/>
<dbReference type="Proteomes" id="UP000287171">
    <property type="component" value="Unassembled WGS sequence"/>
</dbReference>
<gene>
    <name evidence="1" type="ORF">KDA_12750</name>
</gene>
<sequence length="74" mass="8308">MFAISERLRFFGVMGFKSMCADTLLCITLYHTTILRTDKVDLVLCTLIKLCLGSKQAIAIKFLSHAVSYCACIR</sequence>
<dbReference type="EMBL" id="BIFT01000001">
    <property type="protein sequence ID" value="GCE25791.1"/>
    <property type="molecule type" value="Genomic_DNA"/>
</dbReference>
<dbReference type="AlphaFoldDB" id="A0A402B363"/>
<reference evidence="2" key="1">
    <citation type="submission" date="2018-12" db="EMBL/GenBank/DDBJ databases">
        <title>Tengunoibacter tsumagoiensis gen. nov., sp. nov., Dictyobacter kobayashii sp. nov., D. alpinus sp. nov., and D. joshuensis sp. nov. and description of Dictyobacteraceae fam. nov. within the order Ktedonobacterales isolated from Tengu-no-mugimeshi.</title>
        <authorList>
            <person name="Wang C.M."/>
            <person name="Zheng Y."/>
            <person name="Sakai Y."/>
            <person name="Toyoda A."/>
            <person name="Minakuchi Y."/>
            <person name="Abe K."/>
            <person name="Yokota A."/>
            <person name="Yabe S."/>
        </authorList>
    </citation>
    <scope>NUCLEOTIDE SEQUENCE [LARGE SCALE GENOMIC DNA]</scope>
    <source>
        <strain evidence="2">Uno16</strain>
    </source>
</reference>
<accession>A0A402B363</accession>
<organism evidence="1 2">
    <name type="scientific">Dictyobacter alpinus</name>
    <dbReference type="NCBI Taxonomy" id="2014873"/>
    <lineage>
        <taxon>Bacteria</taxon>
        <taxon>Bacillati</taxon>
        <taxon>Chloroflexota</taxon>
        <taxon>Ktedonobacteria</taxon>
        <taxon>Ktedonobacterales</taxon>
        <taxon>Dictyobacteraceae</taxon>
        <taxon>Dictyobacter</taxon>
    </lineage>
</organism>
<protein>
    <submittedName>
        <fullName evidence="1">Uncharacterized protein</fullName>
    </submittedName>
</protein>